<keyword evidence="3" id="KW-0067">ATP-binding</keyword>
<evidence type="ECO:0000259" key="7">
    <source>
        <dbReference type="PROSITE" id="PS51192"/>
    </source>
</evidence>
<dbReference type="InterPro" id="IPR050628">
    <property type="entry name" value="SNF2_RAD54_helicase_TF"/>
</dbReference>
<feature type="domain" description="Helicase C-terminal" evidence="8">
    <location>
        <begin position="899"/>
        <end position="1055"/>
    </location>
</feature>
<keyword evidence="2" id="KW-0378">Hydrolase</keyword>
<dbReference type="EMBL" id="CP012159">
    <property type="protein sequence ID" value="AKT42967.1"/>
    <property type="molecule type" value="Genomic_DNA"/>
</dbReference>
<evidence type="ECO:0000313" key="10">
    <source>
        <dbReference type="Proteomes" id="UP000067626"/>
    </source>
</evidence>
<feature type="compositionally biased region" description="Gly residues" evidence="5">
    <location>
        <begin position="118"/>
        <end position="130"/>
    </location>
</feature>
<evidence type="ECO:0000259" key="8">
    <source>
        <dbReference type="PROSITE" id="PS51194"/>
    </source>
</evidence>
<dbReference type="Proteomes" id="UP000067626">
    <property type="component" value="Chromosome"/>
</dbReference>
<reference evidence="9 10" key="1">
    <citation type="submission" date="2015-07" db="EMBL/GenBank/DDBJ databases">
        <title>Genome analysis of myxobacterium Chondromyces crocatus Cm c5 reveals a high potential for natural compound synthesis and the genetic basis for the loss of fruiting body formation.</title>
        <authorList>
            <person name="Zaburannyi N."/>
            <person name="Bunk B."/>
            <person name="Maier J."/>
            <person name="Overmann J."/>
            <person name="Mueller R."/>
        </authorList>
    </citation>
    <scope>NUCLEOTIDE SEQUENCE [LARGE SCALE GENOMIC DNA]</scope>
    <source>
        <strain evidence="9 10">Cm c5</strain>
    </source>
</reference>
<dbReference type="CDD" id="cd18793">
    <property type="entry name" value="SF2_C_SNF"/>
    <property type="match status" value="1"/>
</dbReference>
<dbReference type="InterPro" id="IPR038718">
    <property type="entry name" value="SNF2-like_sf"/>
</dbReference>
<evidence type="ECO:0000256" key="1">
    <source>
        <dbReference type="ARBA" id="ARBA00022741"/>
    </source>
</evidence>
<evidence type="ECO:0000256" key="3">
    <source>
        <dbReference type="ARBA" id="ARBA00022840"/>
    </source>
</evidence>
<dbReference type="PROSITE" id="PS51192">
    <property type="entry name" value="HELICASE_ATP_BIND_1"/>
    <property type="match status" value="1"/>
</dbReference>
<dbReference type="GO" id="GO:0006281">
    <property type="term" value="P:DNA repair"/>
    <property type="evidence" value="ECO:0007669"/>
    <property type="project" value="TreeGrafter"/>
</dbReference>
<protein>
    <submittedName>
        <fullName evidence="9">Helicase</fullName>
    </submittedName>
</protein>
<dbReference type="PANTHER" id="PTHR45626">
    <property type="entry name" value="TRANSCRIPTION TERMINATION FACTOR 2-RELATED"/>
    <property type="match status" value="1"/>
</dbReference>
<dbReference type="GO" id="GO:0004386">
    <property type="term" value="F:helicase activity"/>
    <property type="evidence" value="ECO:0007669"/>
    <property type="project" value="UniProtKB-KW"/>
</dbReference>
<name>A0A0K1EQN4_CHOCO</name>
<dbReference type="InterPro" id="IPR049730">
    <property type="entry name" value="SNF2/RAD54-like_C"/>
</dbReference>
<dbReference type="InterPro" id="IPR007527">
    <property type="entry name" value="Znf_SWIM"/>
</dbReference>
<dbReference type="Gene3D" id="3.40.50.10810">
    <property type="entry name" value="Tandem AAA-ATPase domain"/>
    <property type="match status" value="1"/>
</dbReference>
<dbReference type="InterPro" id="IPR027417">
    <property type="entry name" value="P-loop_NTPase"/>
</dbReference>
<dbReference type="KEGG" id="ccro:CMC5_071950"/>
<dbReference type="PROSITE" id="PS51194">
    <property type="entry name" value="HELICASE_CTER"/>
    <property type="match status" value="1"/>
</dbReference>
<dbReference type="InterPro" id="IPR014001">
    <property type="entry name" value="Helicase_ATP-bd"/>
</dbReference>
<dbReference type="InterPro" id="IPR001650">
    <property type="entry name" value="Helicase_C-like"/>
</dbReference>
<dbReference type="SUPFAM" id="SSF52540">
    <property type="entry name" value="P-loop containing nucleoside triphosphate hydrolases"/>
    <property type="match status" value="2"/>
</dbReference>
<keyword evidence="4" id="KW-0479">Metal-binding</keyword>
<evidence type="ECO:0000256" key="5">
    <source>
        <dbReference type="SAM" id="MobiDB-lite"/>
    </source>
</evidence>
<dbReference type="PROSITE" id="PS50966">
    <property type="entry name" value="ZF_SWIM"/>
    <property type="match status" value="1"/>
</dbReference>
<keyword evidence="1" id="KW-0547">Nucleotide-binding</keyword>
<accession>A0A0K1EQN4</accession>
<feature type="compositionally biased region" description="Low complexity" evidence="5">
    <location>
        <begin position="98"/>
        <end position="117"/>
    </location>
</feature>
<dbReference type="Pfam" id="PF00176">
    <property type="entry name" value="SNF2-rel_dom"/>
    <property type="match status" value="1"/>
</dbReference>
<dbReference type="GO" id="GO:0016787">
    <property type="term" value="F:hydrolase activity"/>
    <property type="evidence" value="ECO:0007669"/>
    <property type="project" value="UniProtKB-KW"/>
</dbReference>
<dbReference type="Pfam" id="PF00271">
    <property type="entry name" value="Helicase_C"/>
    <property type="match status" value="1"/>
</dbReference>
<dbReference type="Gene3D" id="3.40.50.300">
    <property type="entry name" value="P-loop containing nucleotide triphosphate hydrolases"/>
    <property type="match status" value="1"/>
</dbReference>
<organism evidence="9 10">
    <name type="scientific">Chondromyces crocatus</name>
    <dbReference type="NCBI Taxonomy" id="52"/>
    <lineage>
        <taxon>Bacteria</taxon>
        <taxon>Pseudomonadati</taxon>
        <taxon>Myxococcota</taxon>
        <taxon>Polyangia</taxon>
        <taxon>Polyangiales</taxon>
        <taxon>Polyangiaceae</taxon>
        <taxon>Chondromyces</taxon>
    </lineage>
</organism>
<dbReference type="InterPro" id="IPR000330">
    <property type="entry name" value="SNF2_N"/>
</dbReference>
<dbReference type="GO" id="GO:0005524">
    <property type="term" value="F:ATP binding"/>
    <property type="evidence" value="ECO:0007669"/>
    <property type="project" value="UniProtKB-KW"/>
</dbReference>
<feature type="domain" description="Helicase ATP-binding" evidence="7">
    <location>
        <begin position="630"/>
        <end position="777"/>
    </location>
</feature>
<dbReference type="STRING" id="52.CMC5_071950"/>
<dbReference type="SMART" id="SM00490">
    <property type="entry name" value="HELICc"/>
    <property type="match status" value="1"/>
</dbReference>
<dbReference type="AlphaFoldDB" id="A0A0K1EQN4"/>
<evidence type="ECO:0000256" key="2">
    <source>
        <dbReference type="ARBA" id="ARBA00022801"/>
    </source>
</evidence>
<dbReference type="SMART" id="SM00487">
    <property type="entry name" value="DEXDc"/>
    <property type="match status" value="1"/>
</dbReference>
<feature type="domain" description="SWIM-type" evidence="6">
    <location>
        <begin position="54"/>
        <end position="87"/>
    </location>
</feature>
<evidence type="ECO:0000313" key="9">
    <source>
        <dbReference type="EMBL" id="AKT42967.1"/>
    </source>
</evidence>
<sequence>MAAPIDDLLATLRKACLPGIWSQGVKLAREGAVFDRQARADTVTARVRSGAVAPTVTLYPDDGEWTCDCGGKFDPCPHVAATAIAAAQGLAEPPPVAAPSAAGGSGAASGASATAGAGVEGSGGRAGGGVVSTAPGRFETLDAGWSGRGGRGTESVVVREAAPVVRAGGTASAGSAEGPRSAKLRYVLRRQPGGLGLERWLVLPDGREEAVRGPLARVRLTDGATLLPTHEDVTLDRLVGNKQFGYLPAERTPEVFAALGGVSDVRMEQRPVSVSPQLCLPRGQIVDAPNGGVALVLDRDPSVTEVLTAGVVLCGDVLHRLGEMELTGMRLEKLPVRRVFPKADLGQVVTQILPDLGRRFPVEVRTKRLPKAQKGARPRILFQLLQRGHTLSVIPSLVYGDPPQARVENGRLVHLRGATPVRDESGERDLLNRLRAELNLVPGRCVDFDGGEAARFAARLQGWSAREGGEDHRKIFKKTELVPRLVVDDVSIELFFELRRAGTKEDDEDGEVPSGARVDAAAVVKAWQDGLPLVPLAAGGWAPLPGEWMNQHGQRVADLLAAKRDDGTVSPAALPAMSELCDALEMPRPAGLKRLEPLFQGFEAVPEAGLPEDLSATLRPYQRQGVDWLCFLRDAGLGAVLADDMGLGKTLQALCALKGRALVVCPRSVVHNWAAEIQRFRPGLAVSIYHGPKRALDPEADVTLTTYSVLRLDAEELAQVTWGVVVLDEAQIIKNPDSQVARAAYALKADFRMSLSGTPVENRLEELWSQMHFTNRGLLGGFGDFQERFARPIGAGQPDAAARLRQKIRPFVMRRLKREVAPELPPRTDAVLYCELEEGERAVYDAVMAATRKEVVTKLAEGGSVLAALEALLRLRQAACHAALVPGQSASSSSKVERLVEALIDAAADGHKALVFSQWTSLLDLVEPHLEAVGISFARLDGSTRDRAGVVTSFQDPAGPPVLLISLKAGGTGLNLTAADHVFLMDPWWNPAVEDQAADRAHRIGQDRPVMVYRLVAKDTVEEGILGLQEKKRALAGAALGEVEQAAALTREDLLSLLR</sequence>
<dbReference type="GO" id="GO:0008094">
    <property type="term" value="F:ATP-dependent activity, acting on DNA"/>
    <property type="evidence" value="ECO:0007669"/>
    <property type="project" value="TreeGrafter"/>
</dbReference>
<keyword evidence="4" id="KW-0863">Zinc-finger</keyword>
<keyword evidence="9" id="KW-0347">Helicase</keyword>
<feature type="region of interest" description="Disordered" evidence="5">
    <location>
        <begin position="93"/>
        <end position="134"/>
    </location>
</feature>
<keyword evidence="4" id="KW-0862">Zinc</keyword>
<evidence type="ECO:0000259" key="6">
    <source>
        <dbReference type="PROSITE" id="PS50966"/>
    </source>
</evidence>
<keyword evidence="10" id="KW-1185">Reference proteome</keyword>
<dbReference type="GO" id="GO:0008270">
    <property type="term" value="F:zinc ion binding"/>
    <property type="evidence" value="ECO:0007669"/>
    <property type="project" value="UniProtKB-KW"/>
</dbReference>
<gene>
    <name evidence="9" type="ORF">CMC5_071950</name>
</gene>
<dbReference type="RefSeq" id="WP_245678011.1">
    <property type="nucleotide sequence ID" value="NZ_CP012159.1"/>
</dbReference>
<evidence type="ECO:0000256" key="4">
    <source>
        <dbReference type="PROSITE-ProRule" id="PRU00325"/>
    </source>
</evidence>
<proteinExistence type="predicted"/>